<name>A0A813JRB3_POLGL</name>
<evidence type="ECO:0000256" key="1">
    <source>
        <dbReference type="SAM" id="MobiDB-lite"/>
    </source>
</evidence>
<comment type="caution">
    <text evidence="2">The sequence shown here is derived from an EMBL/GenBank/DDBJ whole genome shotgun (WGS) entry which is preliminary data.</text>
</comment>
<evidence type="ECO:0000313" key="2">
    <source>
        <dbReference type="EMBL" id="CAE8681089.1"/>
    </source>
</evidence>
<evidence type="ECO:0000313" key="3">
    <source>
        <dbReference type="Proteomes" id="UP000626109"/>
    </source>
</evidence>
<feature type="compositionally biased region" description="Basic and acidic residues" evidence="1">
    <location>
        <begin position="394"/>
        <end position="410"/>
    </location>
</feature>
<gene>
    <name evidence="2" type="ORF">PGLA2088_LOCUS22269</name>
</gene>
<reference evidence="2" key="1">
    <citation type="submission" date="2021-02" db="EMBL/GenBank/DDBJ databases">
        <authorList>
            <person name="Dougan E. K."/>
            <person name="Rhodes N."/>
            <person name="Thang M."/>
            <person name="Chan C."/>
        </authorList>
    </citation>
    <scope>NUCLEOTIDE SEQUENCE</scope>
</reference>
<organism evidence="2 3">
    <name type="scientific">Polarella glacialis</name>
    <name type="common">Dinoflagellate</name>
    <dbReference type="NCBI Taxonomy" id="89957"/>
    <lineage>
        <taxon>Eukaryota</taxon>
        <taxon>Sar</taxon>
        <taxon>Alveolata</taxon>
        <taxon>Dinophyceae</taxon>
        <taxon>Suessiales</taxon>
        <taxon>Suessiaceae</taxon>
        <taxon>Polarella</taxon>
    </lineage>
</organism>
<protein>
    <submittedName>
        <fullName evidence="2">Uncharacterized protein</fullName>
    </submittedName>
</protein>
<sequence length="672" mass="74087">MRHFFERTNLVALNTLFSHAAGPTWFNTRGQSARVDYILTCPTAAATTRAINAQQRLGLRLQLPHAIKLADHCPVSWSFMHPCFHPGSQAHLAWLRPFVDTLCSTPQLASRFVQTLDDWAQSAETQAAAEAAETENNVVSQTLACRWELRGQLAELAQNPAQNLTVIRRIQHRPRTLGNQLRHTRQRGWLDRQTRLAADLEKPMPSQDSGAKRGDCSAHQVLQSELEDVGAFLRLRQLALVPGSATLQAKVGTTDYHVPLTWAVSLGCPGPKRNSKPDTRVFRQGDAPAAQQFARSFDKQVHSWNRELFNVLDSPSTSEFVLPVEPGDPCLPNCAQFLAFSVKQLPRFVSDCDGNFRVPRHLFNYTSGSAAMQAWVKPCDETSRGLTKAQGKGKGNDKNDAKRQRHEEGPRSGQRTVASLQHTHRLSPTLTNFLVGRPSNLETWLVKVGRPSNLETWLVEFGRPSNLGAWLSSFVWAGANARLHEFKAQELSALLWGFSAAGFYNGAVFSAAAVTLQRLDMTPQHLVNSLWALTRKKPRQLAMHALTLVPACTMMIERFSTVEIVAIASASAKAVRFCDGKGGGRRPSMASDFCAAANSQVLHRLKDLTPSVLVGLAAAFLVVRYSGAVVMLAAVGREALDRLQVLETSLLLALIRLFVVDLSCLQPPALLE</sequence>
<accession>A0A813JRB3</accession>
<feature type="non-terminal residue" evidence="2">
    <location>
        <position position="1"/>
    </location>
</feature>
<dbReference type="AlphaFoldDB" id="A0A813JRB3"/>
<feature type="region of interest" description="Disordered" evidence="1">
    <location>
        <begin position="383"/>
        <end position="418"/>
    </location>
</feature>
<proteinExistence type="predicted"/>
<dbReference type="Proteomes" id="UP000626109">
    <property type="component" value="Unassembled WGS sequence"/>
</dbReference>
<dbReference type="EMBL" id="CAJNNW010025928">
    <property type="protein sequence ID" value="CAE8681089.1"/>
    <property type="molecule type" value="Genomic_DNA"/>
</dbReference>